<feature type="region of interest" description="Disordered" evidence="1">
    <location>
        <begin position="1"/>
        <end position="26"/>
    </location>
</feature>
<dbReference type="AlphaFoldDB" id="A0A8C9FA05"/>
<name>A0A8C9FA05_PAVCR</name>
<evidence type="ECO:0000313" key="3">
    <source>
        <dbReference type="Proteomes" id="UP000694428"/>
    </source>
</evidence>
<dbReference type="Ensembl" id="ENSPSTT00000011908.1">
    <property type="protein sequence ID" value="ENSPSTP00000011351.1"/>
    <property type="gene ID" value="ENSPSTG00000007976.1"/>
</dbReference>
<keyword evidence="3" id="KW-1185">Reference proteome</keyword>
<sequence>MEESSSCESLGAGRAVAARPPSGDSLSRVTLTSALLCHPAGPPGRQCPLYGQSAFFSCPS</sequence>
<evidence type="ECO:0000313" key="2">
    <source>
        <dbReference type="Ensembl" id="ENSPSTP00000011351.1"/>
    </source>
</evidence>
<dbReference type="Proteomes" id="UP000694428">
    <property type="component" value="Unplaced"/>
</dbReference>
<evidence type="ECO:0000256" key="1">
    <source>
        <dbReference type="SAM" id="MobiDB-lite"/>
    </source>
</evidence>
<reference evidence="2" key="1">
    <citation type="submission" date="2025-08" db="UniProtKB">
        <authorList>
            <consortium name="Ensembl"/>
        </authorList>
    </citation>
    <scope>IDENTIFICATION</scope>
</reference>
<reference evidence="2" key="2">
    <citation type="submission" date="2025-09" db="UniProtKB">
        <authorList>
            <consortium name="Ensembl"/>
        </authorList>
    </citation>
    <scope>IDENTIFICATION</scope>
</reference>
<proteinExistence type="predicted"/>
<organism evidence="2 3">
    <name type="scientific">Pavo cristatus</name>
    <name type="common">Indian peafowl</name>
    <name type="synonym">Blue peafowl</name>
    <dbReference type="NCBI Taxonomy" id="9049"/>
    <lineage>
        <taxon>Eukaryota</taxon>
        <taxon>Metazoa</taxon>
        <taxon>Chordata</taxon>
        <taxon>Craniata</taxon>
        <taxon>Vertebrata</taxon>
        <taxon>Euteleostomi</taxon>
        <taxon>Archelosauria</taxon>
        <taxon>Archosauria</taxon>
        <taxon>Dinosauria</taxon>
        <taxon>Saurischia</taxon>
        <taxon>Theropoda</taxon>
        <taxon>Coelurosauria</taxon>
        <taxon>Aves</taxon>
        <taxon>Neognathae</taxon>
        <taxon>Galloanserae</taxon>
        <taxon>Galliformes</taxon>
        <taxon>Phasianidae</taxon>
        <taxon>Phasianinae</taxon>
        <taxon>Pavo</taxon>
    </lineage>
</organism>
<protein>
    <submittedName>
        <fullName evidence="2">Uncharacterized protein</fullName>
    </submittedName>
</protein>
<accession>A0A8C9FA05</accession>